<dbReference type="SUPFAM" id="SSF53850">
    <property type="entry name" value="Periplasmic binding protein-like II"/>
    <property type="match status" value="1"/>
</dbReference>
<dbReference type="EMBL" id="QDKH01000008">
    <property type="protein sequence ID" value="PWC16724.1"/>
    <property type="molecule type" value="Genomic_DNA"/>
</dbReference>
<feature type="domain" description="ABC-type glycine betaine transport system substrate-binding" evidence="2">
    <location>
        <begin position="34"/>
        <end position="291"/>
    </location>
</feature>
<dbReference type="Gene3D" id="3.40.190.10">
    <property type="entry name" value="Periplasmic binding protein-like II"/>
    <property type="match status" value="1"/>
</dbReference>
<name>A0A2U1U572_9GAMM</name>
<gene>
    <name evidence="3" type="ORF">DDT56_08245</name>
</gene>
<accession>A0A2U1U572</accession>
<dbReference type="RefSeq" id="WP_136165976.1">
    <property type="nucleotide sequence ID" value="NZ_KZ819076.1"/>
</dbReference>
<keyword evidence="1" id="KW-0732">Signal</keyword>
<feature type="signal peptide" evidence="1">
    <location>
        <begin position="1"/>
        <end position="22"/>
    </location>
</feature>
<dbReference type="Proteomes" id="UP000296159">
    <property type="component" value="Unassembled WGS sequence"/>
</dbReference>
<proteinExistence type="predicted"/>
<organism evidence="3 4">
    <name type="scientific">Brenneria corticis</name>
    <dbReference type="NCBI Taxonomy" id="2173106"/>
    <lineage>
        <taxon>Bacteria</taxon>
        <taxon>Pseudomonadati</taxon>
        <taxon>Pseudomonadota</taxon>
        <taxon>Gammaproteobacteria</taxon>
        <taxon>Enterobacterales</taxon>
        <taxon>Pectobacteriaceae</taxon>
        <taxon>Brenneria</taxon>
    </lineage>
</organism>
<evidence type="ECO:0000313" key="3">
    <source>
        <dbReference type="EMBL" id="PWC16724.1"/>
    </source>
</evidence>
<dbReference type="GO" id="GO:0043190">
    <property type="term" value="C:ATP-binding cassette (ABC) transporter complex"/>
    <property type="evidence" value="ECO:0007669"/>
    <property type="project" value="InterPro"/>
</dbReference>
<dbReference type="AlphaFoldDB" id="A0A2U1U572"/>
<sequence>MKFTQLLAVSLFSTVLFQSAHAESNNAAAKDVGTVIVGSADFPESQLLATIYAGALTANNIKVEKKLNIGSREVYLPALLDGSIHLLPEYSGATLSYLDHATQAHSSAEVEKALAAALPPGIRMLEISSAQNSDVLAVTEKTARQYNLKTIDDLAPIAGQLVLGGPAEWKSRREGVKGLQDVYGLTFKSFKVLDVAGPLTLSALRNNQIQVADLTSTTPELKKNHLVALSDPRNLFLAQNIVPLIAEDKLNGTIETVLNKVSARLTTEDLIAMNEKLGNFESIDDVADAWLVQHGIKQ</sequence>
<evidence type="ECO:0000259" key="2">
    <source>
        <dbReference type="Pfam" id="PF04069"/>
    </source>
</evidence>
<protein>
    <submittedName>
        <fullName evidence="3">Glycine/betaine ABC transporter substrate-binding protein</fullName>
    </submittedName>
</protein>
<evidence type="ECO:0000256" key="1">
    <source>
        <dbReference type="SAM" id="SignalP"/>
    </source>
</evidence>
<reference evidence="3 4" key="1">
    <citation type="submission" date="2018-04" db="EMBL/GenBank/DDBJ databases">
        <title>Brenneria corticis sp.nov.</title>
        <authorList>
            <person name="Li Y."/>
        </authorList>
    </citation>
    <scope>NUCLEOTIDE SEQUENCE [LARGE SCALE GENOMIC DNA]</scope>
    <source>
        <strain evidence="3 4">CFCC 11842</strain>
    </source>
</reference>
<feature type="chain" id="PRO_5015563020" evidence="1">
    <location>
        <begin position="23"/>
        <end position="298"/>
    </location>
</feature>
<dbReference type="CDD" id="cd13606">
    <property type="entry name" value="PBP2_ProX_like"/>
    <property type="match status" value="1"/>
</dbReference>
<dbReference type="InterPro" id="IPR007210">
    <property type="entry name" value="ABC_Gly_betaine_transp_sub-bd"/>
</dbReference>
<keyword evidence="4" id="KW-1185">Reference proteome</keyword>
<dbReference type="Gene3D" id="3.40.190.120">
    <property type="entry name" value="Osmoprotection protein (prox), domain 2"/>
    <property type="match status" value="1"/>
</dbReference>
<dbReference type="Pfam" id="PF04069">
    <property type="entry name" value="OpuAC"/>
    <property type="match status" value="1"/>
</dbReference>
<evidence type="ECO:0000313" key="4">
    <source>
        <dbReference type="Proteomes" id="UP000296159"/>
    </source>
</evidence>
<comment type="caution">
    <text evidence="3">The sequence shown here is derived from an EMBL/GenBank/DDBJ whole genome shotgun (WGS) entry which is preliminary data.</text>
</comment>
<dbReference type="GO" id="GO:0022857">
    <property type="term" value="F:transmembrane transporter activity"/>
    <property type="evidence" value="ECO:0007669"/>
    <property type="project" value="InterPro"/>
</dbReference>